<evidence type="ECO:0000256" key="1">
    <source>
        <dbReference type="SAM" id="Phobius"/>
    </source>
</evidence>
<feature type="transmembrane region" description="Helical" evidence="1">
    <location>
        <begin position="120"/>
        <end position="141"/>
    </location>
</feature>
<name>A0ABR7JQ50_9FIRM</name>
<evidence type="ECO:0000313" key="2">
    <source>
        <dbReference type="EMBL" id="MBC5996907.1"/>
    </source>
</evidence>
<protein>
    <recommendedName>
        <fullName evidence="4">DUF3278 domain-containing protein</fullName>
    </recommendedName>
</protein>
<dbReference type="Proteomes" id="UP000609849">
    <property type="component" value="Unassembled WGS sequence"/>
</dbReference>
<comment type="caution">
    <text evidence="2">The sequence shown here is derived from an EMBL/GenBank/DDBJ whole genome shotgun (WGS) entry which is preliminary data.</text>
</comment>
<proteinExistence type="predicted"/>
<keyword evidence="1" id="KW-0472">Membrane</keyword>
<evidence type="ECO:0000313" key="3">
    <source>
        <dbReference type="Proteomes" id="UP000609849"/>
    </source>
</evidence>
<feature type="transmembrane region" description="Helical" evidence="1">
    <location>
        <begin position="94"/>
        <end position="114"/>
    </location>
</feature>
<keyword evidence="1" id="KW-1133">Transmembrane helix</keyword>
<sequence>MSNISKDILKVSKQTLLLIAGLVWLFAGFRVFTLGKDDVSNNKGNIILVLGIALVIFYLFFNFIFRKMLKKHTKRIVNHELEMRCLFAFFDKKSYFIMGFMMFFGIGIRNLGIFNPIYLGSFYLGLGAALFTSGVFFLINWMNYENTKLKYINQ</sequence>
<keyword evidence="1" id="KW-0812">Transmembrane</keyword>
<organism evidence="2 3">
    <name type="scientific">Romboutsia faecis</name>
    <dbReference type="NCBI Taxonomy" id="2764597"/>
    <lineage>
        <taxon>Bacteria</taxon>
        <taxon>Bacillati</taxon>
        <taxon>Bacillota</taxon>
        <taxon>Clostridia</taxon>
        <taxon>Peptostreptococcales</taxon>
        <taxon>Peptostreptococcaceae</taxon>
        <taxon>Romboutsia</taxon>
    </lineage>
</organism>
<reference evidence="2 3" key="1">
    <citation type="submission" date="2020-08" db="EMBL/GenBank/DDBJ databases">
        <authorList>
            <person name="Liu C."/>
            <person name="Sun Q."/>
        </authorList>
    </citation>
    <scope>NUCLEOTIDE SEQUENCE [LARGE SCALE GENOMIC DNA]</scope>
    <source>
        <strain evidence="2 3">NSJ-18</strain>
    </source>
</reference>
<evidence type="ECO:0008006" key="4">
    <source>
        <dbReference type="Google" id="ProtNLM"/>
    </source>
</evidence>
<feature type="transmembrane region" description="Helical" evidence="1">
    <location>
        <begin position="16"/>
        <end position="34"/>
    </location>
</feature>
<gene>
    <name evidence="2" type="ORF">H8923_09050</name>
</gene>
<dbReference type="EMBL" id="JACRWE010000003">
    <property type="protein sequence ID" value="MBC5996907.1"/>
    <property type="molecule type" value="Genomic_DNA"/>
</dbReference>
<feature type="transmembrane region" description="Helical" evidence="1">
    <location>
        <begin position="46"/>
        <end position="65"/>
    </location>
</feature>
<keyword evidence="3" id="KW-1185">Reference proteome</keyword>
<dbReference type="RefSeq" id="WP_153971628.1">
    <property type="nucleotide sequence ID" value="NZ_JACRWE010000003.1"/>
</dbReference>
<accession>A0ABR7JQ50</accession>